<dbReference type="InterPro" id="IPR050703">
    <property type="entry name" value="Flavin_MAO"/>
</dbReference>
<dbReference type="Pfam" id="PF13450">
    <property type="entry name" value="NAD_binding_8"/>
    <property type="match status" value="1"/>
</dbReference>
<dbReference type="AlphaFoldDB" id="A0AAF0CDW9"/>
<dbReference type="EMBL" id="CP059734">
    <property type="protein sequence ID" value="WDE08865.1"/>
    <property type="molecule type" value="Genomic_DNA"/>
</dbReference>
<evidence type="ECO:0000259" key="2">
    <source>
        <dbReference type="Pfam" id="PF01593"/>
    </source>
</evidence>
<name>A0AAF0CDW9_9GAMM</name>
<evidence type="ECO:0000313" key="3">
    <source>
        <dbReference type="EMBL" id="WDE08865.1"/>
    </source>
</evidence>
<keyword evidence="4" id="KW-1185">Reference proteome</keyword>
<dbReference type="KEGG" id="tvd:SG34_033785"/>
<evidence type="ECO:0000313" key="4">
    <source>
        <dbReference type="Proteomes" id="UP000032352"/>
    </source>
</evidence>
<reference evidence="3 4" key="2">
    <citation type="journal article" date="2022" name="Mar. Drugs">
        <title>Bioassay-Guided Fractionation Leads to the Detection of Cholic Acid Generated by the Rare Thalassomonas sp.</title>
        <authorList>
            <person name="Pheiffer F."/>
            <person name="Schneider Y.K."/>
            <person name="Hansen E.H."/>
            <person name="Andersen J.H."/>
            <person name="Isaksson J."/>
            <person name="Busche T."/>
            <person name="R C."/>
            <person name="Kalinowski J."/>
            <person name="Zyl L.V."/>
            <person name="Trindade M."/>
        </authorList>
    </citation>
    <scope>NUCLEOTIDE SEQUENCE [LARGE SCALE GENOMIC DNA]</scope>
    <source>
        <strain evidence="3 4">XOM25</strain>
    </source>
</reference>
<dbReference type="SUPFAM" id="SSF51905">
    <property type="entry name" value="FAD/NAD(P)-binding domain"/>
    <property type="match status" value="1"/>
</dbReference>
<dbReference type="PANTHER" id="PTHR43563:SF1">
    <property type="entry name" value="AMINE OXIDASE [FLAVIN-CONTAINING] B"/>
    <property type="match status" value="1"/>
</dbReference>
<dbReference type="Gene3D" id="3.50.50.60">
    <property type="entry name" value="FAD/NAD(P)-binding domain"/>
    <property type="match status" value="2"/>
</dbReference>
<comment type="similarity">
    <text evidence="1">Belongs to the flavin monoamine oxidase family.</text>
</comment>
<sequence>MQSAGRDKTGTGDFSLNNKFTIIIGGGLSGLYAAKALEQRNEAFVLLEAKASFGGRIIGKPSLTNPDLAFDLGPTWFWPHQSKMQSLLTELNIEWFEQYTAGDVLYQTDAQTAPHRTYGAGTMPAYRVKGGMSKIIDKLLAKIPSAKLKAGHSVHKITRNGNRWQVYAKTPDTENLMIEGTKLMVALPPRILVKYLTPENWLSQGVVERLKNEQTWMSAQAKFIALYKDPFWRKAGLSGQVYSRVGPMVEIHDACGDINDNPAIFGFIGIPATQRVGISHKQMKQACLQQLIQVFGPQATDIEAAYLMDWSMDEYVATAKDLSEQPRHARYLIDKLKNELTAVNAYLIGSEFGQTDAGYLEGALSAVDSSIAICFPGISN</sequence>
<dbReference type="SUPFAM" id="SSF54373">
    <property type="entry name" value="FAD-linked reductases, C-terminal domain"/>
    <property type="match status" value="1"/>
</dbReference>
<reference evidence="3 4" key="1">
    <citation type="journal article" date="2015" name="Genome Announc.">
        <title>Draft Genome Sequences of Marine Isolates of Thalassomonas viridans and Thalassomonas actiniarum.</title>
        <authorList>
            <person name="Olonade I."/>
            <person name="van Zyl L.J."/>
            <person name="Trindade M."/>
        </authorList>
    </citation>
    <scope>NUCLEOTIDE SEQUENCE [LARGE SCALE GENOMIC DNA]</scope>
    <source>
        <strain evidence="3 4">XOM25</strain>
    </source>
</reference>
<dbReference type="RefSeq" id="WP_053047489.1">
    <property type="nucleotide sequence ID" value="NZ_CP059734.1"/>
</dbReference>
<feature type="domain" description="Amine oxidase" evidence="2">
    <location>
        <begin position="106"/>
        <end position="365"/>
    </location>
</feature>
<organism evidence="3 4">
    <name type="scientific">Thalassomonas viridans</name>
    <dbReference type="NCBI Taxonomy" id="137584"/>
    <lineage>
        <taxon>Bacteria</taxon>
        <taxon>Pseudomonadati</taxon>
        <taxon>Pseudomonadota</taxon>
        <taxon>Gammaproteobacteria</taxon>
        <taxon>Alteromonadales</taxon>
        <taxon>Colwelliaceae</taxon>
        <taxon>Thalassomonas</taxon>
    </lineage>
</organism>
<dbReference type="InterPro" id="IPR036188">
    <property type="entry name" value="FAD/NAD-bd_sf"/>
</dbReference>
<dbReference type="InterPro" id="IPR002937">
    <property type="entry name" value="Amino_oxidase"/>
</dbReference>
<accession>A0AAF0CDW9</accession>
<dbReference type="Proteomes" id="UP000032352">
    <property type="component" value="Chromosome pTvir"/>
</dbReference>
<protein>
    <submittedName>
        <fullName evidence="3">FAD-dependent oxidoreductase</fullName>
    </submittedName>
</protein>
<proteinExistence type="inferred from homology"/>
<dbReference type="GO" id="GO:0016491">
    <property type="term" value="F:oxidoreductase activity"/>
    <property type="evidence" value="ECO:0007669"/>
    <property type="project" value="InterPro"/>
</dbReference>
<dbReference type="Pfam" id="PF01593">
    <property type="entry name" value="Amino_oxidase"/>
    <property type="match status" value="1"/>
</dbReference>
<gene>
    <name evidence="3" type="ORF">SG34_033785</name>
</gene>
<dbReference type="PANTHER" id="PTHR43563">
    <property type="entry name" value="AMINE OXIDASE"/>
    <property type="match status" value="1"/>
</dbReference>
<evidence type="ECO:0000256" key="1">
    <source>
        <dbReference type="ARBA" id="ARBA00005995"/>
    </source>
</evidence>